<dbReference type="InterPro" id="IPR000801">
    <property type="entry name" value="Esterase-like"/>
</dbReference>
<comment type="caution">
    <text evidence="2">The sequence shown here is derived from an EMBL/GenBank/DDBJ whole genome shotgun (WGS) entry which is preliminary data.</text>
</comment>
<name>A0A927JD58_9ACTN</name>
<feature type="chain" id="PRO_5039040114" evidence="1">
    <location>
        <begin position="39"/>
        <end position="343"/>
    </location>
</feature>
<dbReference type="PANTHER" id="PTHR48098">
    <property type="entry name" value="ENTEROCHELIN ESTERASE-RELATED"/>
    <property type="match status" value="1"/>
</dbReference>
<dbReference type="EMBL" id="JACYWE010000006">
    <property type="protein sequence ID" value="MBD8506938.1"/>
    <property type="molecule type" value="Genomic_DNA"/>
</dbReference>
<evidence type="ECO:0000313" key="2">
    <source>
        <dbReference type="EMBL" id="MBD8506938.1"/>
    </source>
</evidence>
<accession>A0A927JD58</accession>
<dbReference type="RefSeq" id="WP_192039411.1">
    <property type="nucleotide sequence ID" value="NZ_JACYWE010000006.1"/>
</dbReference>
<feature type="signal peptide" evidence="1">
    <location>
        <begin position="1"/>
        <end position="38"/>
    </location>
</feature>
<dbReference type="AlphaFoldDB" id="A0A927JD58"/>
<evidence type="ECO:0000256" key="1">
    <source>
        <dbReference type="SAM" id="SignalP"/>
    </source>
</evidence>
<proteinExistence type="predicted"/>
<evidence type="ECO:0000313" key="3">
    <source>
        <dbReference type="Proteomes" id="UP000642993"/>
    </source>
</evidence>
<reference evidence="2" key="1">
    <citation type="submission" date="2020-09" db="EMBL/GenBank/DDBJ databases">
        <title>Hoyosella lacisalsi sp. nov., a halotolerant actinobacterium isolated from soil of Lake Gudzhirganskoe.</title>
        <authorList>
            <person name="Yang Q."/>
            <person name="Guo P.Y."/>
            <person name="Liu S.W."/>
            <person name="Li F.N."/>
            <person name="Sun C.H."/>
        </authorList>
    </citation>
    <scope>NUCLEOTIDE SEQUENCE</scope>
    <source>
        <strain evidence="2">G463</strain>
    </source>
</reference>
<protein>
    <submittedName>
        <fullName evidence="2">Esterase family protein</fullName>
    </submittedName>
</protein>
<dbReference type="PANTHER" id="PTHR48098:SF1">
    <property type="entry name" value="DIACYLGLYCEROL ACYLTRANSFERASE_MYCOLYLTRANSFERASE AG85A"/>
    <property type="match status" value="1"/>
</dbReference>
<sequence>MRFAKPRVSQKWRQRVLAVSAAALVVPMAAGLTGGAIAAAQPATAAQAELVRINPSPWGDRFQRHSVFSPSMGINVQVDVLRAAGGGSGALYLLDGLRAPDQASGWQLETNALEMFADSNVNVVLPVGGRSSFYADWYGPSSTNGQPYTYKWETFLTSELPGYLSGLGIRSTGNAIAGLSMAGSAALKIAADHKPMFNYAASFSGYLNLSAPGMPSLIRLALLDEGGYNVDDMWGPPWDPAWADHDPTVFADELAGIQLYISAGNGIPGAYTRLETPVDYFNTANAMGLEVVSMLNTRTFEGRANALGLNATFSYPPTGVHAWGYWQDELAKARPGILAAVGG</sequence>
<keyword evidence="3" id="KW-1185">Reference proteome</keyword>
<dbReference type="InterPro" id="IPR029058">
    <property type="entry name" value="AB_hydrolase_fold"/>
</dbReference>
<dbReference type="SUPFAM" id="SSF53474">
    <property type="entry name" value="alpha/beta-Hydrolases"/>
    <property type="match status" value="1"/>
</dbReference>
<gene>
    <name evidence="2" type="ORF">HT102_10600</name>
</gene>
<organism evidence="2 3">
    <name type="scientific">Lolliginicoccus lacisalsi</name>
    <dbReference type="NCBI Taxonomy" id="2742202"/>
    <lineage>
        <taxon>Bacteria</taxon>
        <taxon>Bacillati</taxon>
        <taxon>Actinomycetota</taxon>
        <taxon>Actinomycetes</taxon>
        <taxon>Mycobacteriales</taxon>
        <taxon>Hoyosellaceae</taxon>
        <taxon>Lolliginicoccus</taxon>
    </lineage>
</organism>
<dbReference type="Gene3D" id="3.40.50.1820">
    <property type="entry name" value="alpha/beta hydrolase"/>
    <property type="match status" value="1"/>
</dbReference>
<dbReference type="Pfam" id="PF00756">
    <property type="entry name" value="Esterase"/>
    <property type="match status" value="1"/>
</dbReference>
<keyword evidence="1" id="KW-0732">Signal</keyword>
<dbReference type="Proteomes" id="UP000642993">
    <property type="component" value="Unassembled WGS sequence"/>
</dbReference>
<dbReference type="InterPro" id="IPR050583">
    <property type="entry name" value="Mycobacterial_A85_antigen"/>
</dbReference>
<dbReference type="GO" id="GO:0016747">
    <property type="term" value="F:acyltransferase activity, transferring groups other than amino-acyl groups"/>
    <property type="evidence" value="ECO:0007669"/>
    <property type="project" value="TreeGrafter"/>
</dbReference>